<name>A0A369PXJ8_9SPHI</name>
<dbReference type="SUPFAM" id="SSF48452">
    <property type="entry name" value="TPR-like"/>
    <property type="match status" value="1"/>
</dbReference>
<evidence type="ECO:0000259" key="7">
    <source>
        <dbReference type="Pfam" id="PF14322"/>
    </source>
</evidence>
<evidence type="ECO:0000256" key="1">
    <source>
        <dbReference type="ARBA" id="ARBA00004442"/>
    </source>
</evidence>
<organism evidence="8 9">
    <name type="scientific">Pedobacter chinensis</name>
    <dbReference type="NCBI Taxonomy" id="2282421"/>
    <lineage>
        <taxon>Bacteria</taxon>
        <taxon>Pseudomonadati</taxon>
        <taxon>Bacteroidota</taxon>
        <taxon>Sphingobacteriia</taxon>
        <taxon>Sphingobacteriales</taxon>
        <taxon>Sphingobacteriaceae</taxon>
        <taxon>Pedobacter</taxon>
    </lineage>
</organism>
<dbReference type="AlphaFoldDB" id="A0A369PXJ8"/>
<dbReference type="InterPro" id="IPR033985">
    <property type="entry name" value="SusD-like_N"/>
</dbReference>
<dbReference type="Pfam" id="PF07980">
    <property type="entry name" value="SusD_RagB"/>
    <property type="match status" value="1"/>
</dbReference>
<evidence type="ECO:0000256" key="5">
    <source>
        <dbReference type="ARBA" id="ARBA00023237"/>
    </source>
</evidence>
<comment type="subcellular location">
    <subcellularLocation>
        <location evidence="1">Cell outer membrane</location>
    </subcellularLocation>
</comment>
<dbReference type="Gene3D" id="1.25.40.390">
    <property type="match status" value="1"/>
</dbReference>
<keyword evidence="9" id="KW-1185">Reference proteome</keyword>
<evidence type="ECO:0000259" key="6">
    <source>
        <dbReference type="Pfam" id="PF07980"/>
    </source>
</evidence>
<comment type="caution">
    <text evidence="8">The sequence shown here is derived from an EMBL/GenBank/DDBJ whole genome shotgun (WGS) entry which is preliminary data.</text>
</comment>
<dbReference type="InterPro" id="IPR011990">
    <property type="entry name" value="TPR-like_helical_dom_sf"/>
</dbReference>
<evidence type="ECO:0000313" key="8">
    <source>
        <dbReference type="EMBL" id="RDC55935.1"/>
    </source>
</evidence>
<protein>
    <submittedName>
        <fullName evidence="8">RagB/SusD family nutrient uptake outer membrane protein</fullName>
    </submittedName>
</protein>
<dbReference type="RefSeq" id="WP_115403399.1">
    <property type="nucleotide sequence ID" value="NZ_QPKV01000005.1"/>
</dbReference>
<dbReference type="EMBL" id="QPKV01000005">
    <property type="protein sequence ID" value="RDC55935.1"/>
    <property type="molecule type" value="Genomic_DNA"/>
</dbReference>
<gene>
    <name evidence="8" type="ORF">DU508_13820</name>
</gene>
<sequence>MKFNYKLFILLALCSGMIQSCKKYLDVTPDNVATIDYAFRNRNEAENYLFTCYSTLQNMVPSNSDAAFTTSGEIYFPNTLTEATLGSRDAEQGFHLIRGVQTTDNPSLNYWGGEQLGQPIFKAIRRCNIFLENIDRPKDLPQFERNRWIAEVKFLKAYYHFYLLRMYGPIPLIKQNLAIDAGTEEVRVKREPVDAGFDYIVSLLDEATPDLPATIQDPARSLGRITQLISLSLKAEVLTTQASPLFNGNRDYAGFKDKDGVNLFSTTYQAEKWSKAMLACQAAVKACEQNNVSLYHFVSPGNLPTIPAPLKTVMDIRQSITENWEKNSEVIWALNPSFGLQSMAMPRLTNAMVQNMDSAPGNFAVPIGMAELFYSKNGVPINEDSGYDYRGRYAIAAAAPDHKYYLRNGYQTIKMHMDREPRFYADLSFDGSCFFGNGQTDPENMLYVQARGTTSIAGPKDNIRVNVSGYWPSKLVNYQSVFGTEVVQTGFRMPLIRLAGLYLLYAETLNEVNGPSAEAYSYIDRVRSRAGLKGVQESWSLYSSNPGKALSKDGLRSIIQQERRIELCFEGRIGWDLRRWKIIQDVLSKPLQGWNIQDTTPEGYYRQRNLVVPSFGLKDYLWPIKYNDLIINPNLVQNPYW</sequence>
<reference evidence="8 9" key="1">
    <citation type="submission" date="2018-07" db="EMBL/GenBank/DDBJ databases">
        <title>Pedobacter sp. nov., isolated from soil.</title>
        <authorList>
            <person name="Zhou L.Y."/>
            <person name="Du Z.J."/>
        </authorList>
    </citation>
    <scope>NUCLEOTIDE SEQUENCE [LARGE SCALE GENOMIC DNA]</scope>
    <source>
        <strain evidence="8 9">JDX94</strain>
    </source>
</reference>
<evidence type="ECO:0000256" key="4">
    <source>
        <dbReference type="ARBA" id="ARBA00023136"/>
    </source>
</evidence>
<comment type="similarity">
    <text evidence="2">Belongs to the SusD family.</text>
</comment>
<feature type="domain" description="SusD-like N-terminal" evidence="7">
    <location>
        <begin position="23"/>
        <end position="216"/>
    </location>
</feature>
<evidence type="ECO:0000256" key="2">
    <source>
        <dbReference type="ARBA" id="ARBA00006275"/>
    </source>
</evidence>
<dbReference type="GO" id="GO:0009279">
    <property type="term" value="C:cell outer membrane"/>
    <property type="evidence" value="ECO:0007669"/>
    <property type="project" value="UniProtKB-SubCell"/>
</dbReference>
<keyword evidence="5" id="KW-0998">Cell outer membrane</keyword>
<dbReference type="Proteomes" id="UP000253961">
    <property type="component" value="Unassembled WGS sequence"/>
</dbReference>
<evidence type="ECO:0000256" key="3">
    <source>
        <dbReference type="ARBA" id="ARBA00022729"/>
    </source>
</evidence>
<dbReference type="InterPro" id="IPR012944">
    <property type="entry name" value="SusD_RagB_dom"/>
</dbReference>
<accession>A0A369PXJ8</accession>
<feature type="domain" description="RagB/SusD" evidence="6">
    <location>
        <begin position="329"/>
        <end position="641"/>
    </location>
</feature>
<dbReference type="Pfam" id="PF14322">
    <property type="entry name" value="SusD-like_3"/>
    <property type="match status" value="1"/>
</dbReference>
<keyword evidence="3" id="KW-0732">Signal</keyword>
<dbReference type="PROSITE" id="PS51257">
    <property type="entry name" value="PROKAR_LIPOPROTEIN"/>
    <property type="match status" value="1"/>
</dbReference>
<dbReference type="OrthoDB" id="608091at2"/>
<proteinExistence type="inferred from homology"/>
<keyword evidence="4" id="KW-0472">Membrane</keyword>
<evidence type="ECO:0000313" key="9">
    <source>
        <dbReference type="Proteomes" id="UP000253961"/>
    </source>
</evidence>